<reference evidence="2 3" key="1">
    <citation type="submission" date="2020-08" db="EMBL/GenBank/DDBJ databases">
        <title>Sequencing the genomes of 1000 actinobacteria strains.</title>
        <authorList>
            <person name="Klenk H.-P."/>
        </authorList>
    </citation>
    <scope>NUCLEOTIDE SEQUENCE [LARGE SCALE GENOMIC DNA]</scope>
    <source>
        <strain evidence="2 3">DSM 45084</strain>
    </source>
</reference>
<accession>A0A7W7WUA6</accession>
<organism evidence="2 3">
    <name type="scientific">Saccharothrix violaceirubra</name>
    <dbReference type="NCBI Taxonomy" id="413306"/>
    <lineage>
        <taxon>Bacteria</taxon>
        <taxon>Bacillati</taxon>
        <taxon>Actinomycetota</taxon>
        <taxon>Actinomycetes</taxon>
        <taxon>Pseudonocardiales</taxon>
        <taxon>Pseudonocardiaceae</taxon>
        <taxon>Saccharothrix</taxon>
    </lineage>
</organism>
<evidence type="ECO:0000313" key="2">
    <source>
        <dbReference type="EMBL" id="MBB4963542.1"/>
    </source>
</evidence>
<gene>
    <name evidence="2" type="ORF">F4559_000901</name>
</gene>
<feature type="domain" description="DUF397" evidence="1">
    <location>
        <begin position="6"/>
        <end position="58"/>
    </location>
</feature>
<comment type="caution">
    <text evidence="2">The sequence shown here is derived from an EMBL/GenBank/DDBJ whole genome shotgun (WGS) entry which is preliminary data.</text>
</comment>
<dbReference type="Proteomes" id="UP000542674">
    <property type="component" value="Unassembled WGS sequence"/>
</dbReference>
<evidence type="ECO:0000313" key="3">
    <source>
        <dbReference type="Proteomes" id="UP000542674"/>
    </source>
</evidence>
<dbReference type="Pfam" id="PF04149">
    <property type="entry name" value="DUF397"/>
    <property type="match status" value="1"/>
</dbReference>
<name>A0A7W7WUA6_9PSEU</name>
<protein>
    <recommendedName>
        <fullName evidence="1">DUF397 domain-containing protein</fullName>
    </recommendedName>
</protein>
<dbReference type="RefSeq" id="WP_184666304.1">
    <property type="nucleotide sequence ID" value="NZ_BAABAI010000017.1"/>
</dbReference>
<dbReference type="AlphaFoldDB" id="A0A7W7WUA6"/>
<keyword evidence="3" id="KW-1185">Reference proteome</keyword>
<dbReference type="EMBL" id="JACHJS010000001">
    <property type="protein sequence ID" value="MBB4963542.1"/>
    <property type="molecule type" value="Genomic_DNA"/>
</dbReference>
<evidence type="ECO:0000259" key="1">
    <source>
        <dbReference type="Pfam" id="PF04149"/>
    </source>
</evidence>
<proteinExistence type="predicted"/>
<dbReference type="InterPro" id="IPR007278">
    <property type="entry name" value="DUF397"/>
</dbReference>
<sequence>MSTFTAWRKSSYSGPPDNDCVEVGFGGDGVGLRDSKAPDEGVLVLSRRGWAGFLSTIKSGDAQVGR</sequence>